<proteinExistence type="predicted"/>
<organism evidence="1">
    <name type="scientific">marine sediment metagenome</name>
    <dbReference type="NCBI Taxonomy" id="412755"/>
    <lineage>
        <taxon>unclassified sequences</taxon>
        <taxon>metagenomes</taxon>
        <taxon>ecological metagenomes</taxon>
    </lineage>
</organism>
<dbReference type="AlphaFoldDB" id="A0A0F9NF25"/>
<reference evidence="1" key="1">
    <citation type="journal article" date="2015" name="Nature">
        <title>Complex archaea that bridge the gap between prokaryotes and eukaryotes.</title>
        <authorList>
            <person name="Spang A."/>
            <person name="Saw J.H."/>
            <person name="Jorgensen S.L."/>
            <person name="Zaremba-Niedzwiedzka K."/>
            <person name="Martijn J."/>
            <person name="Lind A.E."/>
            <person name="van Eijk R."/>
            <person name="Schleper C."/>
            <person name="Guy L."/>
            <person name="Ettema T.J."/>
        </authorList>
    </citation>
    <scope>NUCLEOTIDE SEQUENCE</scope>
</reference>
<name>A0A0F9NF25_9ZZZZ</name>
<comment type="caution">
    <text evidence="1">The sequence shown here is derived from an EMBL/GenBank/DDBJ whole genome shotgun (WGS) entry which is preliminary data.</text>
</comment>
<sequence length="58" mass="6351">MADQPQFPNRVTFHLNDAGLAGLKALGKAEGRTMSSMLRVLVNRAEAARKDKRPRSGD</sequence>
<evidence type="ECO:0000313" key="1">
    <source>
        <dbReference type="EMBL" id="KKN10587.1"/>
    </source>
</evidence>
<dbReference type="EMBL" id="LAZR01004231">
    <property type="protein sequence ID" value="KKN10587.1"/>
    <property type="molecule type" value="Genomic_DNA"/>
</dbReference>
<protein>
    <submittedName>
        <fullName evidence="1">Uncharacterized protein</fullName>
    </submittedName>
</protein>
<gene>
    <name evidence="1" type="ORF">LCGC14_1034990</name>
</gene>
<accession>A0A0F9NF25</accession>